<protein>
    <submittedName>
        <fullName evidence="1">Uncharacterized protein</fullName>
    </submittedName>
</protein>
<evidence type="ECO:0000313" key="2">
    <source>
        <dbReference type="Proteomes" id="UP000235914"/>
    </source>
</evidence>
<comment type="caution">
    <text evidence="1">The sequence shown here is derived from an EMBL/GenBank/DDBJ whole genome shotgun (WGS) entry which is preliminary data.</text>
</comment>
<dbReference type="Proteomes" id="UP000235914">
    <property type="component" value="Unassembled WGS sequence"/>
</dbReference>
<name>A0AAP8NMI8_9BACT</name>
<sequence length="272" mass="30999">MNIIYLFLLFFISAGNILFAGNNNITPLDAAVETALHKIKEISSDIEIINKSLSTYIPFLCEERSILPFLGYECWVEEHPCLKAEFPDKYDILFLKADEERKKYNILFLNDNKIYFYYICLLENKMMKQYSIMVSDSEDVVSSALMKIMKQYKLSNMINQQVSLENLEFIINSFGAYGNEVSGTPLVAYGYNSKIFGVVFGGLLLPREDSTAFKIYSLFNSMMAYFENLKNNDIPRCDSLFINGLNSNIEKIILNSSLFGTAKTLDGCPGSR</sequence>
<reference evidence="1 2" key="1">
    <citation type="journal article" date="2017" name="BMC Genomics">
        <title>Genome sequencing of 39 Akkermansia muciniphila isolates reveals its population structure, genomic and functional diverisity, and global distribution in mammalian gut microbiotas.</title>
        <authorList>
            <person name="Guo X."/>
            <person name="Li S."/>
            <person name="Zhang J."/>
            <person name="Wu F."/>
            <person name="Li X."/>
            <person name="Wu D."/>
            <person name="Zhang M."/>
            <person name="Ou Z."/>
            <person name="Jie Z."/>
            <person name="Yan Q."/>
            <person name="Li P."/>
            <person name="Yi J."/>
            <person name="Peng Y."/>
        </authorList>
    </citation>
    <scope>NUCLEOTIDE SEQUENCE [LARGE SCALE GENOMIC DNA]</scope>
    <source>
        <strain evidence="1 2">GP43</strain>
    </source>
</reference>
<proteinExistence type="predicted"/>
<accession>A0AAP8NMI8</accession>
<gene>
    <name evidence="1" type="ORF">CXU09_06705</name>
</gene>
<dbReference type="AlphaFoldDB" id="A0AAP8NMI8"/>
<dbReference type="RefSeq" id="WP_102735615.1">
    <property type="nucleotide sequence ID" value="NZ_PJKN01000003.1"/>
</dbReference>
<dbReference type="EMBL" id="PJKN01000003">
    <property type="protein sequence ID" value="PNC56302.1"/>
    <property type="molecule type" value="Genomic_DNA"/>
</dbReference>
<evidence type="ECO:0000313" key="1">
    <source>
        <dbReference type="EMBL" id="PNC56302.1"/>
    </source>
</evidence>
<organism evidence="1 2">
    <name type="scientific">Akkermansia muciniphila</name>
    <dbReference type="NCBI Taxonomy" id="239935"/>
    <lineage>
        <taxon>Bacteria</taxon>
        <taxon>Pseudomonadati</taxon>
        <taxon>Verrucomicrobiota</taxon>
        <taxon>Verrucomicrobiia</taxon>
        <taxon>Verrucomicrobiales</taxon>
        <taxon>Akkermansiaceae</taxon>
        <taxon>Akkermansia</taxon>
    </lineage>
</organism>